<reference evidence="3" key="1">
    <citation type="submission" date="2018-11" db="EMBL/GenBank/DDBJ databases">
        <authorList>
            <consortium name="Genoscope - CEA"/>
            <person name="William W."/>
        </authorList>
    </citation>
    <scope>NUCLEOTIDE SEQUENCE [LARGE SCALE GENOMIC DNA]</scope>
    <source>
        <strain evidence="3">T9AD</strain>
    </source>
</reference>
<sequence length="375" mass="39949">MQHCDYLIIGGGIAGASTGYFLAGHGKTIVLERETQPGYHSTGRSAALYTVAYGTPQVRALTAASRAFYDAPPAGFCDHPLLTPRGELVVDFSGDAAELQRQFEQARQQVAEARLLSAEQACAMVPVLRRERVRGALYDPSAADIDTAALHQGYLRGIRQQGGEIHCDREVLAISRSAEGWQVDCAGQRYSATLLINAAGAWCDQIAQLAGLPGIGLQPKRRAAFTFQAGEGIDCQNWPALVSLDESFYFKPDAGLLLGSPANADPVAAHDVQPEELDIALGIHQIETHTSLQIRRPEHTWAGLRSFVADGDLVGGFDAQAAGFFWVAAQGGYGIQTSAAMGQACAALIRKQPLPEQLIAAGLTAAMLSPQRLLG</sequence>
<dbReference type="SUPFAM" id="SSF51905">
    <property type="entry name" value="FAD/NAD(P)-binding domain"/>
    <property type="match status" value="1"/>
</dbReference>
<name>A0A653B0Q2_ECTOL</name>
<organism evidence="3">
    <name type="scientific">Ectopseudomonas oleovorans</name>
    <name type="common">Pseudomonas oleovorans</name>
    <dbReference type="NCBI Taxonomy" id="301"/>
    <lineage>
        <taxon>Bacteria</taxon>
        <taxon>Pseudomonadati</taxon>
        <taxon>Pseudomonadota</taxon>
        <taxon>Gammaproteobacteria</taxon>
        <taxon>Pseudomonadales</taxon>
        <taxon>Pseudomonadaceae</taxon>
        <taxon>Ectopseudomonas</taxon>
    </lineage>
</organism>
<keyword evidence="1 3" id="KW-0560">Oxidoreductase</keyword>
<evidence type="ECO:0000313" key="3">
    <source>
        <dbReference type="EMBL" id="VDN62214.1"/>
    </source>
</evidence>
<dbReference type="OrthoDB" id="9806257at2"/>
<dbReference type="GO" id="GO:0005737">
    <property type="term" value="C:cytoplasm"/>
    <property type="evidence" value="ECO:0007669"/>
    <property type="project" value="TreeGrafter"/>
</dbReference>
<feature type="domain" description="FAD dependent oxidoreductase" evidence="2">
    <location>
        <begin position="5"/>
        <end position="348"/>
    </location>
</feature>
<evidence type="ECO:0000256" key="1">
    <source>
        <dbReference type="ARBA" id="ARBA00023002"/>
    </source>
</evidence>
<dbReference type="EC" id="1.4.99.6" evidence="3"/>
<proteinExistence type="predicted"/>
<dbReference type="InterPro" id="IPR036188">
    <property type="entry name" value="FAD/NAD-bd_sf"/>
</dbReference>
<accession>A0A653B0Q2</accession>
<dbReference type="EMBL" id="LR130779">
    <property type="protein sequence ID" value="VDN62214.1"/>
    <property type="molecule type" value="Genomic_DNA"/>
</dbReference>
<dbReference type="GO" id="GO:0016491">
    <property type="term" value="F:oxidoreductase activity"/>
    <property type="evidence" value="ECO:0007669"/>
    <property type="project" value="UniProtKB-KW"/>
</dbReference>
<evidence type="ECO:0000259" key="2">
    <source>
        <dbReference type="Pfam" id="PF01266"/>
    </source>
</evidence>
<dbReference type="PANTHER" id="PTHR13847">
    <property type="entry name" value="SARCOSINE DEHYDROGENASE-RELATED"/>
    <property type="match status" value="1"/>
</dbReference>
<dbReference type="InterPro" id="IPR006076">
    <property type="entry name" value="FAD-dep_OxRdtase"/>
</dbReference>
<gene>
    <name evidence="3" type="primary">dauA</name>
    <name evidence="3" type="ORF">POT9AD_1223</name>
</gene>
<dbReference type="Gene3D" id="3.50.50.60">
    <property type="entry name" value="FAD/NAD(P)-binding domain"/>
    <property type="match status" value="1"/>
</dbReference>
<dbReference type="AlphaFoldDB" id="A0A653B0Q2"/>
<dbReference type="Gene3D" id="3.30.9.10">
    <property type="entry name" value="D-Amino Acid Oxidase, subunit A, domain 2"/>
    <property type="match status" value="1"/>
</dbReference>
<protein>
    <submittedName>
        <fullName evidence="3">FAD-dependent catabolic D-arginine dehydrogenase DauA</fullName>
        <ecNumber evidence="3">1.4.99.6</ecNumber>
    </submittedName>
</protein>
<dbReference type="Pfam" id="PF01266">
    <property type="entry name" value="DAO"/>
    <property type="match status" value="1"/>
</dbReference>
<dbReference type="PANTHER" id="PTHR13847:SF287">
    <property type="entry name" value="FAD-DEPENDENT OXIDOREDUCTASE DOMAIN-CONTAINING PROTEIN 1"/>
    <property type="match status" value="1"/>
</dbReference>